<dbReference type="EMBL" id="JBHRYJ010000006">
    <property type="protein sequence ID" value="MFC3677955.1"/>
    <property type="molecule type" value="Genomic_DNA"/>
</dbReference>
<gene>
    <name evidence="2" type="ORF">ACFOOQ_20550</name>
</gene>
<comment type="caution">
    <text evidence="2">The sequence shown here is derived from an EMBL/GenBank/DDBJ whole genome shotgun (WGS) entry which is preliminary data.</text>
</comment>
<keyword evidence="1" id="KW-0472">Membrane</keyword>
<feature type="transmembrane region" description="Helical" evidence="1">
    <location>
        <begin position="34"/>
        <end position="54"/>
    </location>
</feature>
<accession>A0ABV7VKA9</accession>
<proteinExistence type="predicted"/>
<feature type="transmembrane region" description="Helical" evidence="1">
    <location>
        <begin position="7"/>
        <end position="28"/>
    </location>
</feature>
<organism evidence="2 3">
    <name type="scientific">Ferrovibrio xuzhouensis</name>
    <dbReference type="NCBI Taxonomy" id="1576914"/>
    <lineage>
        <taxon>Bacteria</taxon>
        <taxon>Pseudomonadati</taxon>
        <taxon>Pseudomonadota</taxon>
        <taxon>Alphaproteobacteria</taxon>
        <taxon>Rhodospirillales</taxon>
        <taxon>Rhodospirillaceae</taxon>
        <taxon>Ferrovibrio</taxon>
    </lineage>
</organism>
<sequence length="62" mass="6985">MPFPGIAFFIVLALLQFFVVADNLVSWFHLDEMIAVQVAAFLSGLPLFACFYLMREEADIDA</sequence>
<keyword evidence="1" id="KW-0812">Transmembrane</keyword>
<protein>
    <submittedName>
        <fullName evidence="2">Uncharacterized protein</fullName>
    </submittedName>
</protein>
<evidence type="ECO:0000256" key="1">
    <source>
        <dbReference type="SAM" id="Phobius"/>
    </source>
</evidence>
<reference evidence="3" key="1">
    <citation type="journal article" date="2019" name="Int. J. Syst. Evol. Microbiol.">
        <title>The Global Catalogue of Microorganisms (GCM) 10K type strain sequencing project: providing services to taxonomists for standard genome sequencing and annotation.</title>
        <authorList>
            <consortium name="The Broad Institute Genomics Platform"/>
            <consortium name="The Broad Institute Genome Sequencing Center for Infectious Disease"/>
            <person name="Wu L."/>
            <person name="Ma J."/>
        </authorList>
    </citation>
    <scope>NUCLEOTIDE SEQUENCE [LARGE SCALE GENOMIC DNA]</scope>
    <source>
        <strain evidence="3">KCTC 42182</strain>
    </source>
</reference>
<evidence type="ECO:0000313" key="3">
    <source>
        <dbReference type="Proteomes" id="UP001595711"/>
    </source>
</evidence>
<keyword evidence="3" id="KW-1185">Reference proteome</keyword>
<keyword evidence="1" id="KW-1133">Transmembrane helix</keyword>
<name>A0ABV7VKA9_9PROT</name>
<dbReference type="Proteomes" id="UP001595711">
    <property type="component" value="Unassembled WGS sequence"/>
</dbReference>
<evidence type="ECO:0000313" key="2">
    <source>
        <dbReference type="EMBL" id="MFC3677955.1"/>
    </source>
</evidence>
<dbReference type="RefSeq" id="WP_379729577.1">
    <property type="nucleotide sequence ID" value="NZ_JBHRYJ010000006.1"/>
</dbReference>